<accession>A0A9W6FJI8</accession>
<dbReference type="CDD" id="cd19071">
    <property type="entry name" value="AKR_AKR1-5-like"/>
    <property type="match status" value="1"/>
</dbReference>
<feature type="compositionally biased region" description="Basic and acidic residues" evidence="7">
    <location>
        <begin position="275"/>
        <end position="285"/>
    </location>
</feature>
<dbReference type="FunFam" id="3.20.20.100:FF:000015">
    <property type="entry name" value="Oxidoreductase, aldo/keto reductase family"/>
    <property type="match status" value="1"/>
</dbReference>
<dbReference type="EMBL" id="BSCH01000044">
    <property type="protein sequence ID" value="GLG92167.1"/>
    <property type="molecule type" value="Genomic_DNA"/>
</dbReference>
<proteinExistence type="inferred from homology"/>
<reference evidence="10 12" key="5">
    <citation type="journal article" date="2023" name="Int. J. Syst. Evol. Microbiol.">
        <title>Sellimonas catena sp. nov., isolated from human faeces.</title>
        <authorList>
            <person name="Hisatomi A."/>
            <person name="Ohkuma M."/>
            <person name="Sakamoto M."/>
        </authorList>
    </citation>
    <scope>NUCLEOTIDE SEQUENCE</scope>
    <source>
        <strain evidence="9 12">12EGH17</strain>
        <strain evidence="10">18CBH55</strain>
    </source>
</reference>
<dbReference type="InterPro" id="IPR036812">
    <property type="entry name" value="NAD(P)_OxRdtase_dom_sf"/>
</dbReference>
<evidence type="ECO:0000256" key="2">
    <source>
        <dbReference type="ARBA" id="ARBA00022857"/>
    </source>
</evidence>
<organism evidence="10 11">
    <name type="scientific">Sellimonas catena</name>
    <dbReference type="NCBI Taxonomy" id="2994035"/>
    <lineage>
        <taxon>Bacteria</taxon>
        <taxon>Bacillati</taxon>
        <taxon>Bacillota</taxon>
        <taxon>Clostridia</taxon>
        <taxon>Lachnospirales</taxon>
        <taxon>Lachnospiraceae</taxon>
        <taxon>Sellimonas</taxon>
    </lineage>
</organism>
<keyword evidence="2" id="KW-0521">NADP</keyword>
<dbReference type="AlphaFoldDB" id="A0A9W6FJI8"/>
<reference evidence="9" key="2">
    <citation type="submission" date="2022-11" db="EMBL/GenBank/DDBJ databases">
        <title>Draft genome sequence of Sellimonas catena strain 12EGH17.</title>
        <authorList>
            <person name="Hisatomi A."/>
            <person name="Ohkuma M."/>
            <person name="Sakamoto M."/>
        </authorList>
    </citation>
    <scope>NUCLEOTIDE SEQUENCE</scope>
    <source>
        <strain evidence="9">12EGH17</strain>
    </source>
</reference>
<evidence type="ECO:0000256" key="4">
    <source>
        <dbReference type="PIRSR" id="PIRSR000097-1"/>
    </source>
</evidence>
<feature type="region of interest" description="Disordered" evidence="7">
    <location>
        <begin position="265"/>
        <end position="285"/>
    </location>
</feature>
<dbReference type="PANTHER" id="PTHR43827:SF3">
    <property type="entry name" value="NADP-DEPENDENT OXIDOREDUCTASE DOMAIN-CONTAINING PROTEIN"/>
    <property type="match status" value="1"/>
</dbReference>
<reference evidence="10" key="4">
    <citation type="submission" date="2022-11" db="EMBL/GenBank/DDBJ databases">
        <title>Draft genome sequence of Sellimonas catena strain 18CBH55.</title>
        <authorList>
            <person name="Atsushi H."/>
            <person name="Moriya O."/>
            <person name="Mitsuo S."/>
        </authorList>
    </citation>
    <scope>NUCLEOTIDE SEQUENCE</scope>
    <source>
        <strain evidence="10">18CBH55</strain>
    </source>
</reference>
<dbReference type="Proteomes" id="UP001145094">
    <property type="component" value="Unassembled WGS sequence"/>
</dbReference>
<dbReference type="GO" id="GO:0016616">
    <property type="term" value="F:oxidoreductase activity, acting on the CH-OH group of donors, NAD or NADP as acceptor"/>
    <property type="evidence" value="ECO:0007669"/>
    <property type="project" value="UniProtKB-ARBA"/>
</dbReference>
<reference evidence="9" key="1">
    <citation type="submission" date="2022-11" db="EMBL/GenBank/DDBJ databases">
        <title>Draft genome sequence of Sellimonas catena strain 12EGH17.</title>
        <authorList>
            <person name="Atsushi H."/>
            <person name="Moriya O."/>
            <person name="Mitsuo S."/>
        </authorList>
    </citation>
    <scope>NUCLEOTIDE SEQUENCE</scope>
    <source>
        <strain evidence="9">12EGH17</strain>
    </source>
</reference>
<protein>
    <submittedName>
        <fullName evidence="10">Oxidoreductase</fullName>
    </submittedName>
</protein>
<dbReference type="PIRSF" id="PIRSF000097">
    <property type="entry name" value="AKR"/>
    <property type="match status" value="1"/>
</dbReference>
<feature type="binding site" evidence="5">
    <location>
        <position position="110"/>
    </location>
    <ligand>
        <name>substrate</name>
    </ligand>
</feature>
<dbReference type="Gene3D" id="3.20.20.100">
    <property type="entry name" value="NADP-dependent oxidoreductase domain"/>
    <property type="match status" value="1"/>
</dbReference>
<keyword evidence="12" id="KW-1185">Reference proteome</keyword>
<evidence type="ECO:0000256" key="7">
    <source>
        <dbReference type="SAM" id="MobiDB-lite"/>
    </source>
</evidence>
<feature type="site" description="Lowers pKa of active site Tyr" evidence="6">
    <location>
        <position position="77"/>
    </location>
</feature>
<evidence type="ECO:0000259" key="8">
    <source>
        <dbReference type="Pfam" id="PF00248"/>
    </source>
</evidence>
<evidence type="ECO:0000256" key="1">
    <source>
        <dbReference type="ARBA" id="ARBA00007905"/>
    </source>
</evidence>
<keyword evidence="3" id="KW-0560">Oxidoreductase</keyword>
<gene>
    <name evidence="9" type="ORF">Selli1_10090</name>
    <name evidence="10" type="ORF">Selli2_35950</name>
</gene>
<dbReference type="PROSITE" id="PS00062">
    <property type="entry name" value="ALDOKETO_REDUCTASE_2"/>
    <property type="match status" value="1"/>
</dbReference>
<evidence type="ECO:0000256" key="5">
    <source>
        <dbReference type="PIRSR" id="PIRSR000097-2"/>
    </source>
</evidence>
<dbReference type="PANTHER" id="PTHR43827">
    <property type="entry name" value="2,5-DIKETO-D-GLUCONIC ACID REDUCTASE"/>
    <property type="match status" value="1"/>
</dbReference>
<dbReference type="Pfam" id="PF00248">
    <property type="entry name" value="Aldo_ket_red"/>
    <property type="match status" value="1"/>
</dbReference>
<evidence type="ECO:0000256" key="6">
    <source>
        <dbReference type="PIRSR" id="PIRSR000097-3"/>
    </source>
</evidence>
<evidence type="ECO:0000256" key="3">
    <source>
        <dbReference type="ARBA" id="ARBA00023002"/>
    </source>
</evidence>
<evidence type="ECO:0000313" key="9">
    <source>
        <dbReference type="EMBL" id="GLG03835.1"/>
    </source>
</evidence>
<dbReference type="SUPFAM" id="SSF51430">
    <property type="entry name" value="NAD(P)-linked oxidoreductase"/>
    <property type="match status" value="1"/>
</dbReference>
<feature type="domain" description="NADP-dependent oxidoreductase" evidence="8">
    <location>
        <begin position="20"/>
        <end position="266"/>
    </location>
</feature>
<dbReference type="EMBL" id="BSBO01000008">
    <property type="protein sequence ID" value="GLG03835.1"/>
    <property type="molecule type" value="Genomic_DNA"/>
</dbReference>
<name>A0A9W6FJI8_9FIRM</name>
<dbReference type="InterPro" id="IPR018170">
    <property type="entry name" value="Aldo/ket_reductase_CS"/>
</dbReference>
<evidence type="ECO:0000313" key="10">
    <source>
        <dbReference type="EMBL" id="GLG92167.1"/>
    </source>
</evidence>
<dbReference type="RefSeq" id="WP_087252796.1">
    <property type="nucleotide sequence ID" value="NZ_BSBO01000008.1"/>
</dbReference>
<comment type="caution">
    <text evidence="10">The sequence shown here is derived from an EMBL/GenBank/DDBJ whole genome shotgun (WGS) entry which is preliminary data.</text>
</comment>
<reference evidence="10" key="3">
    <citation type="submission" date="2022-11" db="EMBL/GenBank/DDBJ databases">
        <title>Draft genome sequence of Sellimonas catena strain 18CBH55.</title>
        <authorList>
            <person name="Hisatomi A."/>
            <person name="Ohkuma M."/>
            <person name="Sakamoto M."/>
        </authorList>
    </citation>
    <scope>NUCLEOTIDE SEQUENCE</scope>
    <source>
        <strain evidence="10">18CBH55</strain>
    </source>
</reference>
<dbReference type="InterPro" id="IPR020471">
    <property type="entry name" value="AKR"/>
</dbReference>
<dbReference type="Proteomes" id="UP001145145">
    <property type="component" value="Unassembled WGS sequence"/>
</dbReference>
<comment type="similarity">
    <text evidence="1">Belongs to the aldo/keto reductase family.</text>
</comment>
<evidence type="ECO:0000313" key="11">
    <source>
        <dbReference type="Proteomes" id="UP001145094"/>
    </source>
</evidence>
<dbReference type="InterPro" id="IPR023210">
    <property type="entry name" value="NADP_OxRdtase_dom"/>
</dbReference>
<dbReference type="PRINTS" id="PR00069">
    <property type="entry name" value="ALDKETRDTASE"/>
</dbReference>
<evidence type="ECO:0000313" key="12">
    <source>
        <dbReference type="Proteomes" id="UP001145145"/>
    </source>
</evidence>
<feature type="active site" description="Proton donor" evidence="4">
    <location>
        <position position="52"/>
    </location>
</feature>
<sequence length="285" mass="33089">MNSIKECRTLNNGVQIPCLGFGTYKAAEGSTSKIIKTAVRCGYRYLDTASFYQTETYVGEAVKESKIPREEFFLVSKVWKDEMGYDNTLRAFEQTLKNLQTDYLDLYLIHWPKPSPDCENWKKLDIETWKALEKLYHEKRVRAIGVSNFLPHHIENLLESCEVVPAVDQLEFHPGYTQEAAVRYCQEHDILVQAWSPLGRRRVMDDELIRALAERHHVTQAQICLRYAFQKGIIPIPKASSEERMKNNQDIFGFELTKTEMQKLDTMPPVGWSGEHPDRERVSIE</sequence>